<dbReference type="CDD" id="cd20401">
    <property type="entry name" value="Tudor_AtPTM-like"/>
    <property type="match status" value="1"/>
</dbReference>
<dbReference type="InterPro" id="IPR047365">
    <property type="entry name" value="Tudor_AtPTM-like"/>
</dbReference>
<feature type="compositionally biased region" description="Polar residues" evidence="1">
    <location>
        <begin position="332"/>
        <end position="341"/>
    </location>
</feature>
<dbReference type="PANTHER" id="PTHR47181">
    <property type="entry name" value="BRCA1 C TERMINUS DOMAIN CONTAINING PROTEIN, EXPRESSED"/>
    <property type="match status" value="1"/>
</dbReference>
<proteinExistence type="predicted"/>
<dbReference type="SMART" id="SM00292">
    <property type="entry name" value="BRCT"/>
    <property type="match status" value="2"/>
</dbReference>
<comment type="caution">
    <text evidence="3">The sequence shown here is derived from an EMBL/GenBank/DDBJ whole genome shotgun (WGS) entry which is preliminary data.</text>
</comment>
<dbReference type="EMBL" id="JALJOV010000382">
    <property type="protein sequence ID" value="KAK9864191.1"/>
    <property type="molecule type" value="Genomic_DNA"/>
</dbReference>
<protein>
    <recommendedName>
        <fullName evidence="2">BRCT domain-containing protein</fullName>
    </recommendedName>
</protein>
<feature type="domain" description="BRCT" evidence="2">
    <location>
        <begin position="101"/>
        <end position="190"/>
    </location>
</feature>
<dbReference type="Gene3D" id="3.40.50.10190">
    <property type="entry name" value="BRCT domain"/>
    <property type="match status" value="2"/>
</dbReference>
<reference evidence="3 4" key="1">
    <citation type="journal article" date="2024" name="Nat. Commun.">
        <title>Phylogenomics reveals the evolutionary origins of lichenization in chlorophyte algae.</title>
        <authorList>
            <person name="Puginier C."/>
            <person name="Libourel C."/>
            <person name="Otte J."/>
            <person name="Skaloud P."/>
            <person name="Haon M."/>
            <person name="Grisel S."/>
            <person name="Petersen M."/>
            <person name="Berrin J.G."/>
            <person name="Delaux P.M."/>
            <person name="Dal Grande F."/>
            <person name="Keller J."/>
        </authorList>
    </citation>
    <scope>NUCLEOTIDE SEQUENCE [LARGE SCALE GENOMIC DNA]</scope>
    <source>
        <strain evidence="3 4">SAG 2523</strain>
    </source>
</reference>
<dbReference type="CDD" id="cd00027">
    <property type="entry name" value="BRCT"/>
    <property type="match status" value="1"/>
</dbReference>
<evidence type="ECO:0000256" key="1">
    <source>
        <dbReference type="SAM" id="MobiDB-lite"/>
    </source>
</evidence>
<dbReference type="InterPro" id="IPR001357">
    <property type="entry name" value="BRCT_dom"/>
</dbReference>
<feature type="compositionally biased region" description="Basic and acidic residues" evidence="1">
    <location>
        <begin position="558"/>
        <end position="569"/>
    </location>
</feature>
<dbReference type="InterPro" id="IPR036420">
    <property type="entry name" value="BRCT_dom_sf"/>
</dbReference>
<dbReference type="CDD" id="cd17738">
    <property type="entry name" value="BRCT_TopBP1_rpt7"/>
    <property type="match status" value="1"/>
</dbReference>
<dbReference type="Pfam" id="PF16770">
    <property type="entry name" value="RTT107_BRCT_5"/>
    <property type="match status" value="1"/>
</dbReference>
<feature type="compositionally biased region" description="Polar residues" evidence="1">
    <location>
        <begin position="410"/>
        <end position="422"/>
    </location>
</feature>
<feature type="region of interest" description="Disordered" evidence="1">
    <location>
        <begin position="491"/>
        <end position="584"/>
    </location>
</feature>
<feature type="domain" description="BRCT" evidence="2">
    <location>
        <begin position="1"/>
        <end position="88"/>
    </location>
</feature>
<sequence>MSLFQGMCFWIEVAEPNLHCRPRMLKDIEAHGGTICTDLAVATVAVLQHQQQAAHSLSRSLSVRTVSWCWVVRSAYAQTLLPYEDQINQPWPSVSIPGSAGCKVTVTGFLGSFRHIVLDLLQCMGVEVQKNMHLPVITHIVAVDVHDQKSAKLCAARLPEHQHKISIININWLYDSIRAWSVQPAGPYTGNPPEDTVPATPVDASDDPPGLAPALPAVPAQPNFQAALPSAADAVALLPNGHHLPASNGSLPPSGLQVVDAMASTGKLVQELNVHSEQQHRITTAEEVPIGEAMQPQWSGATLPAAARTLPSRVLSDTNDSKPHLPSRTRKSTQSMNTAKTSRPGFTGEALEGGHIPHASSTPGQGMPLNAIGPASRRALAKPGSAAVEAGQTAKQRRPAEEPVSRKRTASSNKQRPQNASKNVIVPARWQDVIGRSVQVPFDDQLFEGKVVSYDRRAKFFKIKFADGDSEERAHHELEAVLLPESDAQLPAAREAEDPGLAGPSGKARPLIVEPFHRGPEGQSAMARHSAASMKRSSKANKPGNRGSSGAPGTARAALKEGRENEQRPAKRAKTVQPKPTSPLIPGQYKDLGICIALSGLHTEEQDSAAAMLRGMKVHCLTGLQSHSWCAGVTHVVAPALVRNRKIVAAMAAGNWLLHTSFLDACRTSKSLVQEADHELHACHSGIIQPGAPSHWRRRQKELEHGAFHELQVLIAPGADEEANLRAGDLAMLVLAGGGQDPSSASLTDGAALHCASSHVSVNLTCPKIMVSAIFKI</sequence>
<dbReference type="PROSITE" id="PS50172">
    <property type="entry name" value="BRCT"/>
    <property type="match status" value="2"/>
</dbReference>
<dbReference type="AlphaFoldDB" id="A0AAW1T323"/>
<dbReference type="SUPFAM" id="SSF52113">
    <property type="entry name" value="BRCT domain"/>
    <property type="match status" value="3"/>
</dbReference>
<organism evidence="3 4">
    <name type="scientific">Apatococcus fuscideae</name>
    <dbReference type="NCBI Taxonomy" id="2026836"/>
    <lineage>
        <taxon>Eukaryota</taxon>
        <taxon>Viridiplantae</taxon>
        <taxon>Chlorophyta</taxon>
        <taxon>core chlorophytes</taxon>
        <taxon>Trebouxiophyceae</taxon>
        <taxon>Chlorellales</taxon>
        <taxon>Chlorellaceae</taxon>
        <taxon>Apatococcus</taxon>
    </lineage>
</organism>
<accession>A0AAW1T323</accession>
<feature type="region of interest" description="Disordered" evidence="1">
    <location>
        <begin position="313"/>
        <end position="423"/>
    </location>
</feature>
<evidence type="ECO:0000259" key="2">
    <source>
        <dbReference type="PROSITE" id="PS50172"/>
    </source>
</evidence>
<dbReference type="Pfam" id="PF21743">
    <property type="entry name" value="PTM_DIR17_Tudor"/>
    <property type="match status" value="1"/>
</dbReference>
<dbReference type="InterPro" id="IPR044254">
    <property type="entry name" value="At4g02110-like"/>
</dbReference>
<gene>
    <name evidence="3" type="ORF">WJX84_006137</name>
</gene>
<name>A0AAW1T323_9CHLO</name>
<dbReference type="Proteomes" id="UP001485043">
    <property type="component" value="Unassembled WGS sequence"/>
</dbReference>
<evidence type="ECO:0000313" key="4">
    <source>
        <dbReference type="Proteomes" id="UP001485043"/>
    </source>
</evidence>
<dbReference type="PANTHER" id="PTHR47181:SF2">
    <property type="entry name" value="BRCA1 C TERMINUS DOMAIN CONTAINING PROTEIN, EXPRESSED"/>
    <property type="match status" value="1"/>
</dbReference>
<dbReference type="Pfam" id="PF16589">
    <property type="entry name" value="BRCT_2"/>
    <property type="match status" value="1"/>
</dbReference>
<evidence type="ECO:0000313" key="3">
    <source>
        <dbReference type="EMBL" id="KAK9864191.1"/>
    </source>
</evidence>
<keyword evidence="4" id="KW-1185">Reference proteome</keyword>